<gene>
    <name evidence="1" type="ORF">DWX41_11685</name>
</gene>
<reference evidence="1 2" key="1">
    <citation type="submission" date="2018-08" db="EMBL/GenBank/DDBJ databases">
        <title>A genome reference for cultivated species of the human gut microbiota.</title>
        <authorList>
            <person name="Zou Y."/>
            <person name="Xue W."/>
            <person name="Luo G."/>
        </authorList>
    </citation>
    <scope>NUCLEOTIDE SEQUENCE [LARGE SCALE GENOMIC DNA]</scope>
    <source>
        <strain evidence="1 2">AF19-21</strain>
    </source>
</reference>
<evidence type="ECO:0000313" key="2">
    <source>
        <dbReference type="Proteomes" id="UP000261111"/>
    </source>
</evidence>
<comment type="caution">
    <text evidence="1">The sequence shown here is derived from an EMBL/GenBank/DDBJ whole genome shotgun (WGS) entry which is preliminary data.</text>
</comment>
<proteinExistence type="predicted"/>
<dbReference type="AlphaFoldDB" id="A0A3E2WVV9"/>
<evidence type="ECO:0000313" key="1">
    <source>
        <dbReference type="EMBL" id="RGC31881.1"/>
    </source>
</evidence>
<accession>A0A3E2WVV9</accession>
<dbReference type="Proteomes" id="UP000261111">
    <property type="component" value="Unassembled WGS sequence"/>
</dbReference>
<dbReference type="EMBL" id="QVIA01000011">
    <property type="protein sequence ID" value="RGC31881.1"/>
    <property type="molecule type" value="Genomic_DNA"/>
</dbReference>
<protein>
    <submittedName>
        <fullName evidence="1">Uncharacterized protein</fullName>
    </submittedName>
</protein>
<name>A0A3E2WVV9_9FIRM</name>
<organism evidence="1 2">
    <name type="scientific">Hungatella hathewayi</name>
    <dbReference type="NCBI Taxonomy" id="154046"/>
    <lineage>
        <taxon>Bacteria</taxon>
        <taxon>Bacillati</taxon>
        <taxon>Bacillota</taxon>
        <taxon>Clostridia</taxon>
        <taxon>Lachnospirales</taxon>
        <taxon>Lachnospiraceae</taxon>
        <taxon>Hungatella</taxon>
    </lineage>
</organism>
<sequence length="63" mass="6964">MGSGRERLRKNTAGDFGSVECAIRARYIKAGVSHGQNLLPKQILKQPELCNPSGLRSECCWTM</sequence>